<dbReference type="EMBL" id="CAADEX010000150">
    <property type="protein sequence ID" value="VFJ65450.1"/>
    <property type="molecule type" value="Genomic_DNA"/>
</dbReference>
<accession>A0A450TEI8</accession>
<reference evidence="1" key="1">
    <citation type="submission" date="2019-02" db="EMBL/GenBank/DDBJ databases">
        <authorList>
            <person name="Gruber-Vodicka R. H."/>
            <person name="Seah K. B. B."/>
        </authorList>
    </citation>
    <scope>NUCLEOTIDE SEQUENCE</scope>
    <source>
        <strain evidence="1">BECK_DK47</strain>
    </source>
</reference>
<gene>
    <name evidence="1" type="ORF">BECKDK2373B_GA0170837_11503</name>
</gene>
<name>A0A450TEI8_9GAMM</name>
<evidence type="ECO:0000313" key="1">
    <source>
        <dbReference type="EMBL" id="VFJ65450.1"/>
    </source>
</evidence>
<organism evidence="1">
    <name type="scientific">Candidatus Kentrum sp. DK</name>
    <dbReference type="NCBI Taxonomy" id="2126562"/>
    <lineage>
        <taxon>Bacteria</taxon>
        <taxon>Pseudomonadati</taxon>
        <taxon>Pseudomonadota</taxon>
        <taxon>Gammaproteobacteria</taxon>
        <taxon>Candidatus Kentrum</taxon>
    </lineage>
</organism>
<dbReference type="AlphaFoldDB" id="A0A450TEI8"/>
<sequence>MNKKNNSLPSIVTEFHDDEERELYGLVEGKDFLPDEIGEKRKRELEQDAQSMLGERRIGIRLPESDFVRIRKIAEQEGVTHEMLISSVLHKFVNGMVAYK</sequence>
<protein>
    <submittedName>
        <fullName evidence="1">Predicted DNA binding protein, CopG/RHH family</fullName>
    </submittedName>
</protein>
<proteinExistence type="predicted"/>